<dbReference type="Gene3D" id="3.40.50.300">
    <property type="entry name" value="P-loop containing nucleotide triphosphate hydrolases"/>
    <property type="match status" value="1"/>
</dbReference>
<feature type="domain" description="Sulfotransferase" evidence="1">
    <location>
        <begin position="43"/>
        <end position="280"/>
    </location>
</feature>
<name>A0AAW7XWG8_9RHOB</name>
<dbReference type="Pfam" id="PF00685">
    <property type="entry name" value="Sulfotransfer_1"/>
    <property type="match status" value="1"/>
</dbReference>
<evidence type="ECO:0000259" key="1">
    <source>
        <dbReference type="Pfam" id="PF00685"/>
    </source>
</evidence>
<reference evidence="2" key="1">
    <citation type="submission" date="2023-07" db="EMBL/GenBank/DDBJ databases">
        <title>Genome content predicts the carbon catabolic preferences of heterotrophic bacteria.</title>
        <authorList>
            <person name="Gralka M."/>
        </authorList>
    </citation>
    <scope>NUCLEOTIDE SEQUENCE</scope>
    <source>
        <strain evidence="2">I2M02</strain>
    </source>
</reference>
<dbReference type="InterPro" id="IPR000863">
    <property type="entry name" value="Sulfotransferase_dom"/>
</dbReference>
<dbReference type="GO" id="GO:0008146">
    <property type="term" value="F:sulfotransferase activity"/>
    <property type="evidence" value="ECO:0007669"/>
    <property type="project" value="InterPro"/>
</dbReference>
<dbReference type="InterPro" id="IPR027417">
    <property type="entry name" value="P-loop_NTPase"/>
</dbReference>
<protein>
    <submittedName>
        <fullName evidence="2">Sulfotransferase domain-containing protein</fullName>
    </submittedName>
</protein>
<dbReference type="Proteomes" id="UP001169823">
    <property type="component" value="Unassembled WGS sequence"/>
</dbReference>
<sequence length="301" mass="35903">MKNLASRLKKMRMNAPKYNLRHNALEKKHPDLPVAEKDKTFLLCLGTQKAGTSWLFDFIQGIDTVQMGYVKELHVFDRLEFEGILNADLNRVKAIASSEDIFRQKHLWKRLSLISDPEQYYTYFDHILQTDKVTLTGDFTPEYCMLPHERLLQIKNKFQERGIKVKIIFLMRDPVERISSARRMTARVLGIERPLLEVYKGQYVEMLTRYEKIIPKIRAVFGKDEIYINFYENLFEKQTIDEILGFLQLPRTSPDFSKRINASRYQEIRDNERHIIAEYYSDTYEFVRREFGQIYPQNAWH</sequence>
<organism evidence="2 3">
    <name type="scientific">Celeribacter halophilus</name>
    <dbReference type="NCBI Taxonomy" id="576117"/>
    <lineage>
        <taxon>Bacteria</taxon>
        <taxon>Pseudomonadati</taxon>
        <taxon>Pseudomonadota</taxon>
        <taxon>Alphaproteobacteria</taxon>
        <taxon>Rhodobacterales</taxon>
        <taxon>Roseobacteraceae</taxon>
        <taxon>Celeribacter</taxon>
    </lineage>
</organism>
<dbReference type="RefSeq" id="WP_303494918.1">
    <property type="nucleotide sequence ID" value="NZ_JAUOPJ010000013.1"/>
</dbReference>
<evidence type="ECO:0000313" key="2">
    <source>
        <dbReference type="EMBL" id="MDO6458412.1"/>
    </source>
</evidence>
<comment type="caution">
    <text evidence="2">The sequence shown here is derived from an EMBL/GenBank/DDBJ whole genome shotgun (WGS) entry which is preliminary data.</text>
</comment>
<proteinExistence type="predicted"/>
<evidence type="ECO:0000313" key="3">
    <source>
        <dbReference type="Proteomes" id="UP001169823"/>
    </source>
</evidence>
<dbReference type="EMBL" id="JAUOPJ010000013">
    <property type="protein sequence ID" value="MDO6458412.1"/>
    <property type="molecule type" value="Genomic_DNA"/>
</dbReference>
<accession>A0AAW7XWG8</accession>
<dbReference type="AlphaFoldDB" id="A0AAW7XWG8"/>
<dbReference type="SUPFAM" id="SSF52540">
    <property type="entry name" value="P-loop containing nucleoside triphosphate hydrolases"/>
    <property type="match status" value="1"/>
</dbReference>
<gene>
    <name evidence="2" type="ORF">Q4494_15080</name>
</gene>